<evidence type="ECO:0000259" key="4">
    <source>
        <dbReference type="Pfam" id="PF11797"/>
    </source>
</evidence>
<name>A0A660E050_9LACO</name>
<gene>
    <name evidence="5" type="ORF">MUDAN_MDHGFNIF_03160</name>
</gene>
<keyword evidence="6" id="KW-1185">Reference proteome</keyword>
<dbReference type="Proteomes" id="UP000289996">
    <property type="component" value="Unassembled WGS sequence"/>
</dbReference>
<evidence type="ECO:0000259" key="3">
    <source>
        <dbReference type="Pfam" id="PF06030"/>
    </source>
</evidence>
<reference evidence="5 6" key="1">
    <citation type="submission" date="2018-11" db="EMBL/GenBank/DDBJ databases">
        <authorList>
            <person name="Wuyts S."/>
        </authorList>
    </citation>
    <scope>NUCLEOTIDE SEQUENCE [LARGE SCALE GENOMIC DNA]</scope>
    <source>
        <strain evidence="5">Lactobacillus mudanjiangensis AMBF249</strain>
    </source>
</reference>
<keyword evidence="1" id="KW-0812">Transmembrane</keyword>
<protein>
    <submittedName>
        <fullName evidence="5">Cell surface protein [Lactobacillus pentosus]</fullName>
    </submittedName>
</protein>
<evidence type="ECO:0000256" key="1">
    <source>
        <dbReference type="SAM" id="Phobius"/>
    </source>
</evidence>
<keyword evidence="2" id="KW-0732">Signal</keyword>
<evidence type="ECO:0000313" key="6">
    <source>
        <dbReference type="Proteomes" id="UP000289996"/>
    </source>
</evidence>
<feature type="domain" description="WxL Interacting Protein peptidoglycan binding" evidence="3">
    <location>
        <begin position="31"/>
        <end position="148"/>
    </location>
</feature>
<dbReference type="PROSITE" id="PS51257">
    <property type="entry name" value="PROKAR_LIPOPROTEIN"/>
    <property type="match status" value="1"/>
</dbReference>
<feature type="signal peptide" evidence="2">
    <location>
        <begin position="1"/>
        <end position="26"/>
    </location>
</feature>
<feature type="transmembrane region" description="Helical" evidence="1">
    <location>
        <begin position="309"/>
        <end position="331"/>
    </location>
</feature>
<dbReference type="AlphaFoldDB" id="A0A660E050"/>
<feature type="chain" id="PRO_5024826060" evidence="2">
    <location>
        <begin position="27"/>
        <end position="338"/>
    </location>
</feature>
<feature type="domain" description="WxL Interacting Protein host binding" evidence="4">
    <location>
        <begin position="161"/>
        <end position="297"/>
    </location>
</feature>
<dbReference type="EMBL" id="UYIG01000123">
    <property type="protein sequence ID" value="VDG28754.1"/>
    <property type="molecule type" value="Genomic_DNA"/>
</dbReference>
<dbReference type="Pfam" id="PF11797">
    <property type="entry name" value="WxLIP_HBD"/>
    <property type="match status" value="1"/>
</dbReference>
<dbReference type="RefSeq" id="WP_130847242.1">
    <property type="nucleotide sequence ID" value="NZ_UYIE01000119.1"/>
</dbReference>
<organism evidence="5 6">
    <name type="scientific">Lactiplantibacillus mudanjiangensis</name>
    <dbReference type="NCBI Taxonomy" id="1296538"/>
    <lineage>
        <taxon>Bacteria</taxon>
        <taxon>Bacillati</taxon>
        <taxon>Bacillota</taxon>
        <taxon>Bacilli</taxon>
        <taxon>Lactobacillales</taxon>
        <taxon>Lactobacillaceae</taxon>
        <taxon>Lactiplantibacillus</taxon>
    </lineage>
</organism>
<dbReference type="InterPro" id="IPR021759">
    <property type="entry name" value="WxLIP_HBD"/>
</dbReference>
<dbReference type="OrthoDB" id="2365961at2"/>
<accession>A0A660E050</accession>
<keyword evidence="1" id="KW-1133">Transmembrane helix</keyword>
<evidence type="ECO:0000256" key="2">
    <source>
        <dbReference type="SAM" id="SignalP"/>
    </source>
</evidence>
<dbReference type="InterPro" id="IPR010317">
    <property type="entry name" value="WxLIP_PGBD"/>
</dbReference>
<sequence length="338" mass="37351">MKKWRWAASLLVGLSCLGGWWQTAQAESNHYSVRAVLPSNQVNKKLTYFDLLVKPGKTQTVTVRINNKDTKSHQYDVTTNLASTSDAGQLVYNQTVKNPDASLQFNLATATSKVKTVTVPAKKAKLVNLKVKLPEKQFPGIALGGINIVQHATADKKSNKQSVSITNQFAYTLGIQLRETKKLTVKPELNLLSAEPLQVNYQNYVVAKLQNSRAVIMHDLKVNSYVTKQGSDKKLLKTVKENMTMAPNSHFNFALGDGSKALAAGNYTLHLKASAENGKYHWQFTKKFTVTQTKAAKAAINETGANTNWTLVAILGGVIVILIAVIVWILMRNRRKSK</sequence>
<keyword evidence="1" id="KW-0472">Membrane</keyword>
<dbReference type="Pfam" id="PF06030">
    <property type="entry name" value="WxLIP_PGBD"/>
    <property type="match status" value="1"/>
</dbReference>
<evidence type="ECO:0000313" key="5">
    <source>
        <dbReference type="EMBL" id="VDG28754.1"/>
    </source>
</evidence>
<proteinExistence type="predicted"/>